<accession>A0A3A6UY12</accession>
<feature type="transmembrane region" description="Helical" evidence="1">
    <location>
        <begin position="137"/>
        <end position="161"/>
    </location>
</feature>
<keyword evidence="1" id="KW-0472">Membrane</keyword>
<evidence type="ECO:0000313" key="3">
    <source>
        <dbReference type="Proteomes" id="UP000277145"/>
    </source>
</evidence>
<organism evidence="2 3">
    <name type="scientific">Legionella pneumophila subsp. pneumophila</name>
    <dbReference type="NCBI Taxonomy" id="91891"/>
    <lineage>
        <taxon>Bacteria</taxon>
        <taxon>Pseudomonadati</taxon>
        <taxon>Pseudomonadota</taxon>
        <taxon>Gammaproteobacteria</taxon>
        <taxon>Legionellales</taxon>
        <taxon>Legionellaceae</taxon>
        <taxon>Legionella</taxon>
    </lineage>
</organism>
<sequence>MYKICTCNQSFPNHYWVKVLRFCELICLEYKVGLEKKIKLSQRSLELLNDYLNLGGSGPSNLVNGSSSIDFSSLTQLLASNLSKSSKTSKTIKKKREFIEAALYAELLRDLSTSLNGSDEEIKPAEKEPPVSNKLKFWLLAIAGTLLAACEGFDSITTMMAVLSFPAWVVLCAGILFSALSVVVFYGFDLVQVSQNLEIKLTDTPKLLDLYLSQMEEIKAIRKKIDNYSLASMSMDELNELHLILVMLQDRVNSLVKAGQKFDLALNSPKMDVAKTIVSGVSGILFFGGGFFAGQSVATFMLALVMTSVTPTFWPVLLFSVIVGLAAFSLYWYVQRVGVNKLVSEWFGLDEDKIEKLCGKSKMDKELKKLNNLDEKVMTTSDLLSKVANLESKLIDIGKQMKEMSAHQAPEKKLESATGLKASSNVYSFHFNSSNRDQESVYGERVLDDAVSDYGRGQSHNDSIHSLC</sequence>
<dbReference type="Proteomes" id="UP000277145">
    <property type="component" value="Unassembled WGS sequence"/>
</dbReference>
<dbReference type="EMBL" id="QWDR01000001">
    <property type="protein sequence ID" value="RJY34283.1"/>
    <property type="molecule type" value="Genomic_DNA"/>
</dbReference>
<proteinExistence type="predicted"/>
<evidence type="ECO:0000256" key="1">
    <source>
        <dbReference type="SAM" id="Phobius"/>
    </source>
</evidence>
<reference evidence="2 3" key="1">
    <citation type="submission" date="2018-08" db="EMBL/GenBank/DDBJ databases">
        <title>Genome Sequences of Legionella pneumophila subsp. pneumophila Isolates, Recovered from a Drinking Water System in a Large Builging.</title>
        <authorList>
            <person name="Gomez-Alvarez V."/>
            <person name="Boczek L."/>
            <person name="King D."/>
            <person name="Pemberton A."/>
            <person name="Pfaller S."/>
            <person name="Rodgers M."/>
            <person name="Santodomingo J."/>
            <person name="Revetta R."/>
        </authorList>
    </citation>
    <scope>NUCLEOTIDE SEQUENCE [LARGE SCALE GENOMIC DNA]</scope>
    <source>
        <strain evidence="2 3">L01C.1</strain>
    </source>
</reference>
<protein>
    <recommendedName>
        <fullName evidence="4">Coiled-coil protein</fullName>
    </recommendedName>
</protein>
<keyword evidence="1" id="KW-1133">Transmembrane helix</keyword>
<dbReference type="AlphaFoldDB" id="A0A3A6UY12"/>
<feature type="transmembrane region" description="Helical" evidence="1">
    <location>
        <begin position="167"/>
        <end position="188"/>
    </location>
</feature>
<gene>
    <name evidence="2" type="ORF">D1H98_05675</name>
</gene>
<keyword evidence="1" id="KW-0812">Transmembrane</keyword>
<name>A0A3A6UY12_LEGPN</name>
<dbReference type="RefSeq" id="WP_080020118.1">
    <property type="nucleotide sequence ID" value="NZ_CP021281.1"/>
</dbReference>
<comment type="caution">
    <text evidence="2">The sequence shown here is derived from an EMBL/GenBank/DDBJ whole genome shotgun (WGS) entry which is preliminary data.</text>
</comment>
<feature type="transmembrane region" description="Helical" evidence="1">
    <location>
        <begin position="284"/>
        <end position="306"/>
    </location>
</feature>
<feature type="transmembrane region" description="Helical" evidence="1">
    <location>
        <begin position="312"/>
        <end position="334"/>
    </location>
</feature>
<evidence type="ECO:0008006" key="4">
    <source>
        <dbReference type="Google" id="ProtNLM"/>
    </source>
</evidence>
<evidence type="ECO:0000313" key="2">
    <source>
        <dbReference type="EMBL" id="RJY34283.1"/>
    </source>
</evidence>